<dbReference type="SMART" id="SM00241">
    <property type="entry name" value="ZP"/>
    <property type="match status" value="1"/>
</dbReference>
<gene>
    <name evidence="3" type="primary">Dere\GG17986</name>
    <name evidence="3" type="synonym">dere_GLEANR_2867</name>
    <name evidence="3" type="synonym">GG17986</name>
    <name evidence="3" type="ORF">Dere_GG17986</name>
</gene>
<proteinExistence type="predicted"/>
<keyword evidence="1" id="KW-1133">Transmembrane helix</keyword>
<evidence type="ECO:0000259" key="2">
    <source>
        <dbReference type="PROSITE" id="PS51034"/>
    </source>
</evidence>
<accession>B3NWK1</accession>
<evidence type="ECO:0000313" key="3">
    <source>
        <dbReference type="EMBL" id="EDV46821.2"/>
    </source>
</evidence>
<dbReference type="HOGENOM" id="CLU_532395_0_0_1"/>
<sequence length="589" mass="63754">MQANYQVLIAKARTTKPNPLFQIRSAQRKQPAAVAATAAAAAVTSSDSSNIQRQQQQVASLSFAVSIIGGAVCAVASGRKREIGNMFSSSASAASTSFNLGQLLPLAVAIGVLHLPQFACHAGWATRTPENLINDSSPTPTTTTTNSMQIQAMQVNCSRELLEMHLELSRPFRGLLYAKDFPLECRASGKDSTRLHLRIPTSGCGVRAEPLGDGSLEYTVRVMLQKEQKLRQSTDILSSVRCQLPPTAMGMPLPVLRQEMGHDRNARMRALAAAAFPAAPASRETPRVRIWLELGGPNGTGSVEVGVATTLTVRAIVPGNIGVRVVDCAALDGLGESTQQLLDARGCPIDEQVMPALHTQHRPAEEGWSKQHEEDLVERTFAATFPAFKFPDRERLHVSCGVQLCKGKCPTLNCRLKTPPPPLSAEQHLARIEVFNSLAVTAPQIEVDRLRYDRRHNMSGEDYAPHVRGQPMPGEGTLCLSISKLAISFCVLGLIFLVAVVVAIFSLIRSRRRERRHGAGLSLGLGLGVGIAGTSTSNSSSRLHRDRAEICTSMFSSSSESAQSQSQPRFGAKFLMPYYPNTLPYGRVY</sequence>
<name>B3NWK1_DROER</name>
<reference evidence="3 4" key="1">
    <citation type="journal article" date="2007" name="Nature">
        <title>Evolution of genes and genomes on the Drosophila phylogeny.</title>
        <authorList>
            <consortium name="Drosophila 12 Genomes Consortium"/>
            <person name="Clark A.G."/>
            <person name="Eisen M.B."/>
            <person name="Smith D.R."/>
            <person name="Bergman C.M."/>
            <person name="Oliver B."/>
            <person name="Markow T.A."/>
            <person name="Kaufman T.C."/>
            <person name="Kellis M."/>
            <person name="Gelbart W."/>
            <person name="Iyer V.N."/>
            <person name="Pollard D.A."/>
            <person name="Sackton T.B."/>
            <person name="Larracuente A.M."/>
            <person name="Singh N.D."/>
            <person name="Abad J.P."/>
            <person name="Abt D.N."/>
            <person name="Adryan B."/>
            <person name="Aguade M."/>
            <person name="Akashi H."/>
            <person name="Anderson W.W."/>
            <person name="Aquadro C.F."/>
            <person name="Ardell D.H."/>
            <person name="Arguello R."/>
            <person name="Artieri C.G."/>
            <person name="Barbash D.A."/>
            <person name="Barker D."/>
            <person name="Barsanti P."/>
            <person name="Batterham P."/>
            <person name="Batzoglou S."/>
            <person name="Begun D."/>
            <person name="Bhutkar A."/>
            <person name="Blanco E."/>
            <person name="Bosak S.A."/>
            <person name="Bradley R.K."/>
            <person name="Brand A.D."/>
            <person name="Brent M.R."/>
            <person name="Brooks A.N."/>
            <person name="Brown R.H."/>
            <person name="Butlin R.K."/>
            <person name="Caggese C."/>
            <person name="Calvi B.R."/>
            <person name="Bernardo de Carvalho A."/>
            <person name="Caspi A."/>
            <person name="Castrezana S."/>
            <person name="Celniker S.E."/>
            <person name="Chang J.L."/>
            <person name="Chapple C."/>
            <person name="Chatterji S."/>
            <person name="Chinwalla A."/>
            <person name="Civetta A."/>
            <person name="Clifton S.W."/>
            <person name="Comeron J.M."/>
            <person name="Costello J.C."/>
            <person name="Coyne J.A."/>
            <person name="Daub J."/>
            <person name="David R.G."/>
            <person name="Delcher A.L."/>
            <person name="Delehaunty K."/>
            <person name="Do C.B."/>
            <person name="Ebling H."/>
            <person name="Edwards K."/>
            <person name="Eickbush T."/>
            <person name="Evans J.D."/>
            <person name="Filipski A."/>
            <person name="Findeiss S."/>
            <person name="Freyhult E."/>
            <person name="Fulton L."/>
            <person name="Fulton R."/>
            <person name="Garcia A.C."/>
            <person name="Gardiner A."/>
            <person name="Garfield D.A."/>
            <person name="Garvin B.E."/>
            <person name="Gibson G."/>
            <person name="Gilbert D."/>
            <person name="Gnerre S."/>
            <person name="Godfrey J."/>
            <person name="Good R."/>
            <person name="Gotea V."/>
            <person name="Gravely B."/>
            <person name="Greenberg A.J."/>
            <person name="Griffiths-Jones S."/>
            <person name="Gross S."/>
            <person name="Guigo R."/>
            <person name="Gustafson E.A."/>
            <person name="Haerty W."/>
            <person name="Hahn M.W."/>
            <person name="Halligan D.L."/>
            <person name="Halpern A.L."/>
            <person name="Halter G.M."/>
            <person name="Han M.V."/>
            <person name="Heger A."/>
            <person name="Hillier L."/>
            <person name="Hinrichs A.S."/>
            <person name="Holmes I."/>
            <person name="Hoskins R.A."/>
            <person name="Hubisz M.J."/>
            <person name="Hultmark D."/>
            <person name="Huntley M.A."/>
            <person name="Jaffe D.B."/>
            <person name="Jagadeeshan S."/>
            <person name="Jeck W.R."/>
            <person name="Johnson J."/>
            <person name="Jones C.D."/>
            <person name="Jordan W.C."/>
            <person name="Karpen G.H."/>
            <person name="Kataoka E."/>
            <person name="Keightley P.D."/>
            <person name="Kheradpour P."/>
            <person name="Kirkness E.F."/>
            <person name="Koerich L.B."/>
            <person name="Kristiansen K."/>
            <person name="Kudrna D."/>
            <person name="Kulathinal R.J."/>
            <person name="Kumar S."/>
            <person name="Kwok R."/>
            <person name="Lander E."/>
            <person name="Langley C.H."/>
            <person name="Lapoint R."/>
            <person name="Lazzaro B.P."/>
            <person name="Lee S.J."/>
            <person name="Levesque L."/>
            <person name="Li R."/>
            <person name="Lin C.F."/>
            <person name="Lin M.F."/>
            <person name="Lindblad-Toh K."/>
            <person name="Llopart A."/>
            <person name="Long M."/>
            <person name="Low L."/>
            <person name="Lozovsky E."/>
            <person name="Lu J."/>
            <person name="Luo M."/>
            <person name="Machado C.A."/>
            <person name="Makalowski W."/>
            <person name="Marzo M."/>
            <person name="Matsuda M."/>
            <person name="Matzkin L."/>
            <person name="McAllister B."/>
            <person name="McBride C.S."/>
            <person name="McKernan B."/>
            <person name="McKernan K."/>
            <person name="Mendez-Lago M."/>
            <person name="Minx P."/>
            <person name="Mollenhauer M.U."/>
            <person name="Montooth K."/>
            <person name="Mount S.M."/>
            <person name="Mu X."/>
            <person name="Myers E."/>
            <person name="Negre B."/>
            <person name="Newfeld S."/>
            <person name="Nielsen R."/>
            <person name="Noor M.A."/>
            <person name="O'Grady P."/>
            <person name="Pachter L."/>
            <person name="Papaceit M."/>
            <person name="Parisi M.J."/>
            <person name="Parisi M."/>
            <person name="Parts L."/>
            <person name="Pedersen J.S."/>
            <person name="Pesole G."/>
            <person name="Phillippy A.M."/>
            <person name="Ponting C.P."/>
            <person name="Pop M."/>
            <person name="Porcelli D."/>
            <person name="Powell J.R."/>
            <person name="Prohaska S."/>
            <person name="Pruitt K."/>
            <person name="Puig M."/>
            <person name="Quesneville H."/>
            <person name="Ram K.R."/>
            <person name="Rand D."/>
            <person name="Rasmussen M.D."/>
            <person name="Reed L.K."/>
            <person name="Reenan R."/>
            <person name="Reily A."/>
            <person name="Remington K.A."/>
            <person name="Rieger T.T."/>
            <person name="Ritchie M.G."/>
            <person name="Robin C."/>
            <person name="Rogers Y.H."/>
            <person name="Rohde C."/>
            <person name="Rozas J."/>
            <person name="Rubenfield M.J."/>
            <person name="Ruiz A."/>
            <person name="Russo S."/>
            <person name="Salzberg S.L."/>
            <person name="Sanchez-Gracia A."/>
            <person name="Saranga D.J."/>
            <person name="Sato H."/>
            <person name="Schaeffer S.W."/>
            <person name="Schatz M.C."/>
            <person name="Schlenke T."/>
            <person name="Schwartz R."/>
            <person name="Segarra C."/>
            <person name="Singh R.S."/>
            <person name="Sirot L."/>
            <person name="Sirota M."/>
            <person name="Sisneros N.B."/>
            <person name="Smith C.D."/>
            <person name="Smith T.F."/>
            <person name="Spieth J."/>
            <person name="Stage D.E."/>
            <person name="Stark A."/>
            <person name="Stephan W."/>
            <person name="Strausberg R.L."/>
            <person name="Strempel S."/>
            <person name="Sturgill D."/>
            <person name="Sutton G."/>
            <person name="Sutton G.G."/>
            <person name="Tao W."/>
            <person name="Teichmann S."/>
            <person name="Tobari Y.N."/>
            <person name="Tomimura Y."/>
            <person name="Tsolas J.M."/>
            <person name="Valente V.L."/>
            <person name="Venter E."/>
            <person name="Venter J.C."/>
            <person name="Vicario S."/>
            <person name="Vieira F.G."/>
            <person name="Vilella A.J."/>
            <person name="Villasante A."/>
            <person name="Walenz B."/>
            <person name="Wang J."/>
            <person name="Wasserman M."/>
            <person name="Watts T."/>
            <person name="Wilson D."/>
            <person name="Wilson R.K."/>
            <person name="Wing R.A."/>
            <person name="Wolfner M.F."/>
            <person name="Wong A."/>
            <person name="Wong G.K."/>
            <person name="Wu C.I."/>
            <person name="Wu G."/>
            <person name="Yamamoto D."/>
            <person name="Yang H.P."/>
            <person name="Yang S.P."/>
            <person name="Yorke J.A."/>
            <person name="Yoshida K."/>
            <person name="Zdobnov E."/>
            <person name="Zhang P."/>
            <person name="Zhang Y."/>
            <person name="Zimin A.V."/>
            <person name="Baldwin J."/>
            <person name="Abdouelleil A."/>
            <person name="Abdulkadir J."/>
            <person name="Abebe A."/>
            <person name="Abera B."/>
            <person name="Abreu J."/>
            <person name="Acer S.C."/>
            <person name="Aftuck L."/>
            <person name="Alexander A."/>
            <person name="An P."/>
            <person name="Anderson E."/>
            <person name="Anderson S."/>
            <person name="Arachi H."/>
            <person name="Azer M."/>
            <person name="Bachantsang P."/>
            <person name="Barry A."/>
            <person name="Bayul T."/>
            <person name="Berlin A."/>
            <person name="Bessette D."/>
            <person name="Bloom T."/>
            <person name="Blye J."/>
            <person name="Boguslavskiy L."/>
            <person name="Bonnet C."/>
            <person name="Boukhgalter B."/>
            <person name="Bourzgui I."/>
            <person name="Brown A."/>
            <person name="Cahill P."/>
            <person name="Channer S."/>
            <person name="Cheshatsang Y."/>
            <person name="Chuda L."/>
            <person name="Citroen M."/>
            <person name="Collymore A."/>
            <person name="Cooke P."/>
            <person name="Costello M."/>
            <person name="D'Aco K."/>
            <person name="Daza R."/>
            <person name="De Haan G."/>
            <person name="DeGray S."/>
            <person name="DeMaso C."/>
            <person name="Dhargay N."/>
            <person name="Dooley K."/>
            <person name="Dooley E."/>
            <person name="Doricent M."/>
            <person name="Dorje P."/>
            <person name="Dorjee K."/>
            <person name="Dupes A."/>
            <person name="Elong R."/>
            <person name="Falk J."/>
            <person name="Farina A."/>
            <person name="Faro S."/>
            <person name="Ferguson D."/>
            <person name="Fisher S."/>
            <person name="Foley C.D."/>
            <person name="Franke A."/>
            <person name="Friedrich D."/>
            <person name="Gadbois L."/>
            <person name="Gearin G."/>
            <person name="Gearin C.R."/>
            <person name="Giannoukos G."/>
            <person name="Goode T."/>
            <person name="Graham J."/>
            <person name="Grandbois E."/>
            <person name="Grewal S."/>
            <person name="Gyaltsen K."/>
            <person name="Hafez N."/>
            <person name="Hagos B."/>
            <person name="Hall J."/>
            <person name="Henson C."/>
            <person name="Hollinger A."/>
            <person name="Honan T."/>
            <person name="Huard M.D."/>
            <person name="Hughes L."/>
            <person name="Hurhula B."/>
            <person name="Husby M.E."/>
            <person name="Kamat A."/>
            <person name="Kanga B."/>
            <person name="Kashin S."/>
            <person name="Khazanovich D."/>
            <person name="Kisner P."/>
            <person name="Lance K."/>
            <person name="Lara M."/>
            <person name="Lee W."/>
            <person name="Lennon N."/>
            <person name="Letendre F."/>
            <person name="LeVine R."/>
            <person name="Lipovsky A."/>
            <person name="Liu X."/>
            <person name="Liu J."/>
            <person name="Liu S."/>
            <person name="Lokyitsang T."/>
            <person name="Lokyitsang Y."/>
            <person name="Lubonja R."/>
            <person name="Lui A."/>
            <person name="MacDonald P."/>
            <person name="Magnisalis V."/>
            <person name="Maru K."/>
            <person name="Matthews C."/>
            <person name="McCusker W."/>
            <person name="McDonough S."/>
            <person name="Mehta T."/>
            <person name="Meldrim J."/>
            <person name="Meneus L."/>
            <person name="Mihai O."/>
            <person name="Mihalev A."/>
            <person name="Mihova T."/>
            <person name="Mittelman R."/>
            <person name="Mlenga V."/>
            <person name="Montmayeur A."/>
            <person name="Mulrain L."/>
            <person name="Navidi A."/>
            <person name="Naylor J."/>
            <person name="Negash T."/>
            <person name="Nguyen T."/>
            <person name="Nguyen N."/>
            <person name="Nicol R."/>
            <person name="Norbu C."/>
            <person name="Norbu N."/>
            <person name="Novod N."/>
            <person name="O'Neill B."/>
            <person name="Osman S."/>
            <person name="Markiewicz E."/>
            <person name="Oyono O.L."/>
            <person name="Patti C."/>
            <person name="Phunkhang P."/>
            <person name="Pierre F."/>
            <person name="Priest M."/>
            <person name="Raghuraman S."/>
            <person name="Rege F."/>
            <person name="Reyes R."/>
            <person name="Rise C."/>
            <person name="Rogov P."/>
            <person name="Ross K."/>
            <person name="Ryan E."/>
            <person name="Settipalli S."/>
            <person name="Shea T."/>
            <person name="Sherpa N."/>
            <person name="Shi L."/>
            <person name="Shih D."/>
            <person name="Sparrow T."/>
            <person name="Spaulding J."/>
            <person name="Stalker J."/>
            <person name="Stange-Thomann N."/>
            <person name="Stavropoulos S."/>
            <person name="Stone C."/>
            <person name="Strader C."/>
            <person name="Tesfaye S."/>
            <person name="Thomson T."/>
            <person name="Thoulutsang Y."/>
            <person name="Thoulutsang D."/>
            <person name="Topham K."/>
            <person name="Topping I."/>
            <person name="Tsamla T."/>
            <person name="Vassiliev H."/>
            <person name="Vo A."/>
            <person name="Wangchuk T."/>
            <person name="Wangdi T."/>
            <person name="Weiand M."/>
            <person name="Wilkinson J."/>
            <person name="Wilson A."/>
            <person name="Yadav S."/>
            <person name="Young G."/>
            <person name="Yu Q."/>
            <person name="Zembek L."/>
            <person name="Zhong D."/>
            <person name="Zimmer A."/>
            <person name="Zwirko Z."/>
            <person name="Jaffe D.B."/>
            <person name="Alvarez P."/>
            <person name="Brockman W."/>
            <person name="Butler J."/>
            <person name="Chin C."/>
            <person name="Gnerre S."/>
            <person name="Grabherr M."/>
            <person name="Kleber M."/>
            <person name="Mauceli E."/>
            <person name="MacCallum I."/>
        </authorList>
    </citation>
    <scope>NUCLEOTIDE SEQUENCE [LARGE SCALE GENOMIC DNA]</scope>
    <source>
        <strain evidence="3 4">TSC#14021-0224.01</strain>
    </source>
</reference>
<dbReference type="InterPro" id="IPR001507">
    <property type="entry name" value="ZP_dom"/>
</dbReference>
<feature type="domain" description="ZP" evidence="2">
    <location>
        <begin position="156"/>
        <end position="421"/>
    </location>
</feature>
<dbReference type="PANTHER" id="PTHR46560:SF5">
    <property type="entry name" value="CYPHER, ISOFORM B"/>
    <property type="match status" value="1"/>
</dbReference>
<dbReference type="OrthoDB" id="6351704at2759"/>
<dbReference type="eggNOG" id="ENOG502S0WQ">
    <property type="taxonomic scope" value="Eukaryota"/>
</dbReference>
<dbReference type="PROSITE" id="PS51034">
    <property type="entry name" value="ZP_2"/>
    <property type="match status" value="1"/>
</dbReference>
<organism evidence="3 4">
    <name type="scientific">Drosophila erecta</name>
    <name type="common">Fruit fly</name>
    <dbReference type="NCBI Taxonomy" id="7220"/>
    <lineage>
        <taxon>Eukaryota</taxon>
        <taxon>Metazoa</taxon>
        <taxon>Ecdysozoa</taxon>
        <taxon>Arthropoda</taxon>
        <taxon>Hexapoda</taxon>
        <taxon>Insecta</taxon>
        <taxon>Pterygota</taxon>
        <taxon>Neoptera</taxon>
        <taxon>Endopterygota</taxon>
        <taxon>Diptera</taxon>
        <taxon>Brachycera</taxon>
        <taxon>Muscomorpha</taxon>
        <taxon>Ephydroidea</taxon>
        <taxon>Drosophilidae</taxon>
        <taxon>Drosophila</taxon>
        <taxon>Sophophora</taxon>
    </lineage>
</organism>
<dbReference type="Proteomes" id="UP000008711">
    <property type="component" value="Unassembled WGS sequence"/>
</dbReference>
<reference evidence="3 4" key="2">
    <citation type="journal article" date="2008" name="Bioinformatics">
        <title>Assembly reconciliation.</title>
        <authorList>
            <person name="Zimin A.V."/>
            <person name="Smith D.R."/>
            <person name="Sutton G."/>
            <person name="Yorke J.A."/>
        </authorList>
    </citation>
    <scope>NUCLEOTIDE SEQUENCE [LARGE SCALE GENOMIC DNA]</scope>
    <source>
        <strain evidence="3 4">TSC#14021-0224.01</strain>
    </source>
</reference>
<protein>
    <recommendedName>
        <fullName evidence="2">ZP domain-containing protein</fullName>
    </recommendedName>
</protein>
<dbReference type="EMBL" id="CH954180">
    <property type="protein sequence ID" value="EDV46821.2"/>
    <property type="molecule type" value="Genomic_DNA"/>
</dbReference>
<evidence type="ECO:0000256" key="1">
    <source>
        <dbReference type="SAM" id="Phobius"/>
    </source>
</evidence>
<keyword evidence="4" id="KW-1185">Reference proteome</keyword>
<feature type="transmembrane region" description="Helical" evidence="1">
    <location>
        <begin position="485"/>
        <end position="508"/>
    </location>
</feature>
<keyword evidence="1" id="KW-0812">Transmembrane</keyword>
<dbReference type="PANTHER" id="PTHR46560">
    <property type="entry name" value="CYPHER, ISOFORM B"/>
    <property type="match status" value="1"/>
</dbReference>
<dbReference type="AlphaFoldDB" id="B3NWK1"/>
<evidence type="ECO:0000313" key="4">
    <source>
        <dbReference type="Proteomes" id="UP000008711"/>
    </source>
</evidence>
<keyword evidence="1" id="KW-0472">Membrane</keyword>